<dbReference type="NCBIfam" id="TIGR01164">
    <property type="entry name" value="rplP_bact"/>
    <property type="match status" value="1"/>
</dbReference>
<dbReference type="GeneID" id="40513518"/>
<reference evidence="9" key="1">
    <citation type="journal article" date="2019" name="Genome Biol. Evol.">
        <title>Tracing the Evolution of the Plastome and Mitogenome in the Chloropicophyceae Uncovered Convergent tRNA Gene Losses and a Variant Plastid Genetic Code.</title>
        <authorList>
            <person name="Turmel M."/>
            <person name="Dos Santos A.L."/>
            <person name="Otis C."/>
            <person name="Sergerie R."/>
            <person name="Lemieux C."/>
        </authorList>
    </citation>
    <scope>NUCLEOTIDE SEQUENCE</scope>
</reference>
<dbReference type="GO" id="GO:0032543">
    <property type="term" value="P:mitochondrial translation"/>
    <property type="evidence" value="ECO:0007669"/>
    <property type="project" value="TreeGrafter"/>
</dbReference>
<evidence type="ECO:0000256" key="8">
    <source>
        <dbReference type="RuleBase" id="RU004413"/>
    </source>
</evidence>
<dbReference type="PANTHER" id="PTHR12220">
    <property type="entry name" value="50S/60S RIBOSOMAL PROTEIN L16"/>
    <property type="match status" value="1"/>
</dbReference>
<sequence>MLSPKRTKYRKTFKRFKKTVNRVPKTRLTFGSVGLRACSSGLISARALEAARRCITRSLKRTGQVWTCVFPDKPITRKPSEVRMGRGKGSLDHWAAFIRPGMVLFEIDGVRETLAAQALVYGSHKLGLKTQVIYAVPELSS</sequence>
<organism evidence="9">
    <name type="scientific">Chloroparvula japonica</name>
    <dbReference type="NCBI Taxonomy" id="1411623"/>
    <lineage>
        <taxon>Eukaryota</taxon>
        <taxon>Viridiplantae</taxon>
        <taxon>Chlorophyta</taxon>
        <taxon>Chloropicophyceae</taxon>
        <taxon>Chloropicales</taxon>
        <taxon>Chloropicaceae</taxon>
        <taxon>Chloroparvula</taxon>
    </lineage>
</organism>
<name>A0A4D6C558_9CHLO</name>
<gene>
    <name evidence="9" type="primary">rpl16</name>
</gene>
<dbReference type="PRINTS" id="PR00060">
    <property type="entry name" value="RIBOSOMALL16"/>
</dbReference>
<dbReference type="EMBL" id="MK086007">
    <property type="protein sequence ID" value="QBX98780.1"/>
    <property type="molecule type" value="Genomic_DNA"/>
</dbReference>
<dbReference type="Gene3D" id="3.90.1170.10">
    <property type="entry name" value="Ribosomal protein L10e/L16"/>
    <property type="match status" value="1"/>
</dbReference>
<keyword evidence="5 8" id="KW-0687">Ribonucleoprotein</keyword>
<accession>A0A4D6C558</accession>
<evidence type="ECO:0000256" key="5">
    <source>
        <dbReference type="ARBA" id="ARBA00023274"/>
    </source>
</evidence>
<dbReference type="InterPro" id="IPR016180">
    <property type="entry name" value="Ribosomal_uL16_dom"/>
</dbReference>
<comment type="subcellular location">
    <subcellularLocation>
        <location evidence="1">Mitochondrion</location>
    </subcellularLocation>
</comment>
<dbReference type="GO" id="GO:0019843">
    <property type="term" value="F:rRNA binding"/>
    <property type="evidence" value="ECO:0007669"/>
    <property type="project" value="InterPro"/>
</dbReference>
<dbReference type="Pfam" id="PF00252">
    <property type="entry name" value="Ribosomal_L16"/>
    <property type="match status" value="1"/>
</dbReference>
<evidence type="ECO:0000256" key="1">
    <source>
        <dbReference type="ARBA" id="ARBA00004173"/>
    </source>
</evidence>
<dbReference type="PROSITE" id="PS00701">
    <property type="entry name" value="RIBOSOMAL_L16_2"/>
    <property type="match status" value="1"/>
</dbReference>
<evidence type="ECO:0000256" key="3">
    <source>
        <dbReference type="ARBA" id="ARBA00022980"/>
    </source>
</evidence>
<dbReference type="SUPFAM" id="SSF54686">
    <property type="entry name" value="Ribosomal protein L16p/L10e"/>
    <property type="match status" value="1"/>
</dbReference>
<dbReference type="InterPro" id="IPR047873">
    <property type="entry name" value="Ribosomal_uL16"/>
</dbReference>
<dbReference type="GO" id="GO:0005762">
    <property type="term" value="C:mitochondrial large ribosomal subunit"/>
    <property type="evidence" value="ECO:0007669"/>
    <property type="project" value="TreeGrafter"/>
</dbReference>
<dbReference type="GO" id="GO:0003735">
    <property type="term" value="F:structural constituent of ribosome"/>
    <property type="evidence" value="ECO:0007669"/>
    <property type="project" value="InterPro"/>
</dbReference>
<proteinExistence type="inferred from homology"/>
<evidence type="ECO:0000256" key="6">
    <source>
        <dbReference type="ARBA" id="ARBA00035302"/>
    </source>
</evidence>
<keyword evidence="4 9" id="KW-0496">Mitochondrion</keyword>
<evidence type="ECO:0000256" key="4">
    <source>
        <dbReference type="ARBA" id="ARBA00023128"/>
    </source>
</evidence>
<dbReference type="InterPro" id="IPR020798">
    <property type="entry name" value="Ribosomal_uL16_CS"/>
</dbReference>
<dbReference type="CDD" id="cd01433">
    <property type="entry name" value="Ribosomal_L16_L10e"/>
    <property type="match status" value="1"/>
</dbReference>
<dbReference type="AlphaFoldDB" id="A0A4D6C558"/>
<geneLocation type="mitochondrion" evidence="9"/>
<evidence type="ECO:0000313" key="9">
    <source>
        <dbReference type="EMBL" id="QBX98780.1"/>
    </source>
</evidence>
<evidence type="ECO:0000256" key="2">
    <source>
        <dbReference type="ARBA" id="ARBA00008931"/>
    </source>
</evidence>
<comment type="similarity">
    <text evidence="2 8">Belongs to the universal ribosomal protein uL16 family.</text>
</comment>
<dbReference type="InterPro" id="IPR036920">
    <property type="entry name" value="Ribosomal_uL16_sf"/>
</dbReference>
<dbReference type="PANTHER" id="PTHR12220:SF24">
    <property type="entry name" value="LARGE RIBOSOMAL SUBUNIT PROTEIN UL16M"/>
    <property type="match status" value="1"/>
</dbReference>
<dbReference type="RefSeq" id="YP_009647108.1">
    <property type="nucleotide sequence ID" value="NC_042601.1"/>
</dbReference>
<evidence type="ECO:0000256" key="7">
    <source>
        <dbReference type="ARBA" id="ARBA00042582"/>
    </source>
</evidence>
<protein>
    <recommendedName>
        <fullName evidence="6">Large ribosomal subunit protein uL16m</fullName>
    </recommendedName>
    <alternativeName>
        <fullName evidence="7">60S ribosomal protein L16, mitochondrial</fullName>
    </alternativeName>
</protein>
<keyword evidence="3 8" id="KW-0689">Ribosomal protein</keyword>
<dbReference type="InterPro" id="IPR000114">
    <property type="entry name" value="Ribosomal_uL16_bact-type"/>
</dbReference>